<name>G2Y2S5_BOTF4</name>
<dbReference type="InParanoid" id="G2Y2S5"/>
<reference evidence="2" key="1">
    <citation type="journal article" date="2011" name="PLoS Genet.">
        <title>Genomic analysis of the necrotrophic fungal pathogens Sclerotinia sclerotiorum and Botrytis cinerea.</title>
        <authorList>
            <person name="Amselem J."/>
            <person name="Cuomo C.A."/>
            <person name="van Kan J.A."/>
            <person name="Viaud M."/>
            <person name="Benito E.P."/>
            <person name="Couloux A."/>
            <person name="Coutinho P.M."/>
            <person name="de Vries R.P."/>
            <person name="Dyer P.S."/>
            <person name="Fillinger S."/>
            <person name="Fournier E."/>
            <person name="Gout L."/>
            <person name="Hahn M."/>
            <person name="Kohn L."/>
            <person name="Lapalu N."/>
            <person name="Plummer K.M."/>
            <person name="Pradier J.M."/>
            <person name="Quevillon E."/>
            <person name="Sharon A."/>
            <person name="Simon A."/>
            <person name="ten Have A."/>
            <person name="Tudzynski B."/>
            <person name="Tudzynski P."/>
            <person name="Wincker P."/>
            <person name="Andrew M."/>
            <person name="Anthouard V."/>
            <person name="Beever R.E."/>
            <person name="Beffa R."/>
            <person name="Benoit I."/>
            <person name="Bouzid O."/>
            <person name="Brault B."/>
            <person name="Chen Z."/>
            <person name="Choquer M."/>
            <person name="Collemare J."/>
            <person name="Cotton P."/>
            <person name="Danchin E.G."/>
            <person name="Da Silva C."/>
            <person name="Gautier A."/>
            <person name="Giraud C."/>
            <person name="Giraud T."/>
            <person name="Gonzalez C."/>
            <person name="Grossetete S."/>
            <person name="Guldener U."/>
            <person name="Henrissat B."/>
            <person name="Howlett B.J."/>
            <person name="Kodira C."/>
            <person name="Kretschmer M."/>
            <person name="Lappartient A."/>
            <person name="Leroch M."/>
            <person name="Levis C."/>
            <person name="Mauceli E."/>
            <person name="Neuveglise C."/>
            <person name="Oeser B."/>
            <person name="Pearson M."/>
            <person name="Poulain J."/>
            <person name="Poussereau N."/>
            <person name="Quesneville H."/>
            <person name="Rascle C."/>
            <person name="Schumacher J."/>
            <person name="Segurens B."/>
            <person name="Sexton A."/>
            <person name="Silva E."/>
            <person name="Sirven C."/>
            <person name="Soanes D.M."/>
            <person name="Talbot N.J."/>
            <person name="Templeton M."/>
            <person name="Yandava C."/>
            <person name="Yarden O."/>
            <person name="Zeng Q."/>
            <person name="Rollins J.A."/>
            <person name="Lebrun M.H."/>
            <person name="Dickman M."/>
        </authorList>
    </citation>
    <scope>NUCLEOTIDE SEQUENCE [LARGE SCALE GENOMIC DNA]</scope>
    <source>
        <strain evidence="2">T4</strain>
    </source>
</reference>
<sequence>MKSNQHQLINQENDFPSLGVYTLGADNVRLTLSNSRVTPAFPS</sequence>
<dbReference type="HOGENOM" id="CLU_3242046_0_0_1"/>
<proteinExistence type="predicted"/>
<dbReference type="EMBL" id="FQ790285">
    <property type="protein sequence ID" value="CCD46965.1"/>
    <property type="molecule type" value="Genomic_DNA"/>
</dbReference>
<organism evidence="1 2">
    <name type="scientific">Botryotinia fuckeliana (strain T4)</name>
    <name type="common">Noble rot fungus</name>
    <name type="synonym">Botrytis cinerea</name>
    <dbReference type="NCBI Taxonomy" id="999810"/>
    <lineage>
        <taxon>Eukaryota</taxon>
        <taxon>Fungi</taxon>
        <taxon>Dikarya</taxon>
        <taxon>Ascomycota</taxon>
        <taxon>Pezizomycotina</taxon>
        <taxon>Leotiomycetes</taxon>
        <taxon>Helotiales</taxon>
        <taxon>Sclerotiniaceae</taxon>
        <taxon>Botrytis</taxon>
    </lineage>
</organism>
<gene>
    <name evidence="1" type="ORF">BofuT4_uP038670.1</name>
</gene>
<evidence type="ECO:0000313" key="2">
    <source>
        <dbReference type="Proteomes" id="UP000008177"/>
    </source>
</evidence>
<evidence type="ECO:0000313" key="1">
    <source>
        <dbReference type="EMBL" id="CCD46965.1"/>
    </source>
</evidence>
<accession>G2Y2S5</accession>
<protein>
    <submittedName>
        <fullName evidence="1">Uncharacterized protein</fullName>
    </submittedName>
</protein>
<dbReference type="Proteomes" id="UP000008177">
    <property type="component" value="Unplaced contigs"/>
</dbReference>
<dbReference type="AlphaFoldDB" id="G2Y2S5"/>